<accession>T1GYV1</accession>
<sequence length="365" mass="42103">MLNADKCLISLEDARSYIADLYLGYVKKPTFLVKRSFVHIKIERSELISNDVLLTLDIEGTLSTWDISNEKKPAIKRTSSTKLVNSLNAMSSIKNKTSIQDLNDNFSDKVKSFHINKDGRLLIGDSKGEITMMKWNERTKRFRKLEVQKIKTKIINMKYIHDLGDHHCIVVDHDGKIFLLAITTGLRDRTFLQIYAITIDFKWSYEQSEYEHFPRNIYLKSGNQDFSASYSSYHNDCEMFAIDSENKIHNFNKDEKNYKRIPVQVTSIASGLRTFYGCVNGDIYNFKTDTKLQLNQIVSPISYMKVIGNILVASADSGYTILYEIHENITYIINTGGKLLDSWFLNNNVVVLFNTNEICKEKWSS</sequence>
<dbReference type="EMBL" id="CAQQ02380947">
    <property type="status" value="NOT_ANNOTATED_CDS"/>
    <property type="molecule type" value="Genomic_DNA"/>
</dbReference>
<dbReference type="HOGENOM" id="CLU_759274_0_0_1"/>
<keyword evidence="2" id="KW-1185">Reference proteome</keyword>
<reference evidence="1" key="2">
    <citation type="submission" date="2015-06" db="UniProtKB">
        <authorList>
            <consortium name="EnsemblMetazoa"/>
        </authorList>
    </citation>
    <scope>IDENTIFICATION</scope>
</reference>
<evidence type="ECO:0000313" key="1">
    <source>
        <dbReference type="EnsemblMetazoa" id="MESCA009038-PA"/>
    </source>
</evidence>
<reference evidence="2" key="1">
    <citation type="submission" date="2013-02" db="EMBL/GenBank/DDBJ databases">
        <authorList>
            <person name="Hughes D."/>
        </authorList>
    </citation>
    <scope>NUCLEOTIDE SEQUENCE</scope>
    <source>
        <strain>Durham</strain>
        <strain evidence="2">NC isolate 2 -- Noor lab</strain>
    </source>
</reference>
<evidence type="ECO:0000313" key="2">
    <source>
        <dbReference type="Proteomes" id="UP000015102"/>
    </source>
</evidence>
<organism evidence="1 2">
    <name type="scientific">Megaselia scalaris</name>
    <name type="common">Humpbacked fly</name>
    <name type="synonym">Phora scalaris</name>
    <dbReference type="NCBI Taxonomy" id="36166"/>
    <lineage>
        <taxon>Eukaryota</taxon>
        <taxon>Metazoa</taxon>
        <taxon>Ecdysozoa</taxon>
        <taxon>Arthropoda</taxon>
        <taxon>Hexapoda</taxon>
        <taxon>Insecta</taxon>
        <taxon>Pterygota</taxon>
        <taxon>Neoptera</taxon>
        <taxon>Endopterygota</taxon>
        <taxon>Diptera</taxon>
        <taxon>Brachycera</taxon>
        <taxon>Muscomorpha</taxon>
        <taxon>Platypezoidea</taxon>
        <taxon>Phoridae</taxon>
        <taxon>Megaseliini</taxon>
        <taxon>Megaselia</taxon>
    </lineage>
</organism>
<dbReference type="AlphaFoldDB" id="T1GYV1"/>
<dbReference type="Proteomes" id="UP000015102">
    <property type="component" value="Unassembled WGS sequence"/>
</dbReference>
<proteinExistence type="predicted"/>
<dbReference type="InterPro" id="IPR015943">
    <property type="entry name" value="WD40/YVTN_repeat-like_dom_sf"/>
</dbReference>
<dbReference type="Gene3D" id="2.130.10.10">
    <property type="entry name" value="YVTN repeat-like/Quinoprotein amine dehydrogenase"/>
    <property type="match status" value="1"/>
</dbReference>
<dbReference type="EnsemblMetazoa" id="MESCA009038-RA">
    <property type="protein sequence ID" value="MESCA009038-PA"/>
    <property type="gene ID" value="MESCA009038"/>
</dbReference>
<name>T1GYV1_MEGSC</name>
<protein>
    <submittedName>
        <fullName evidence="1">Uncharacterized protein</fullName>
    </submittedName>
</protein>
<dbReference type="STRING" id="36166.T1GYV1"/>
<dbReference type="SUPFAM" id="SSF101898">
    <property type="entry name" value="NHL repeat"/>
    <property type="match status" value="1"/>
</dbReference>